<gene>
    <name evidence="1" type="ORF">G4952_13815</name>
</gene>
<dbReference type="EMBL" id="JAAIPF010000036">
    <property type="protein sequence ID" value="NSF74856.1"/>
    <property type="molecule type" value="Genomic_DNA"/>
</dbReference>
<evidence type="ECO:0000313" key="1">
    <source>
        <dbReference type="EMBL" id="NSF74856.1"/>
    </source>
</evidence>
<sequence>MDDLVYLKNEQAVCDSLQVAEKFGKRHSDVIRAIENLLANDSTQNCVQCIKPSKYKDASGKYNKKYLLNKDGFVFLAFGFTGKEADAWKWKYIDAFNRMERLVYEKNTAAYQIADQEERITRRVETDVIKEFVEYARAQGSTHADYYYSNYTRLAYKSVGITDKTTAAGSQLDDLSLMEHLITHTLRTGMAAGHNYKDIYQDCKNRLEAMRYLQCTA</sequence>
<comment type="caution">
    <text evidence="1">The sequence shown here is derived from an EMBL/GenBank/DDBJ whole genome shotgun (WGS) entry which is preliminary data.</text>
</comment>
<dbReference type="Pfam" id="PF09669">
    <property type="entry name" value="Phage_pRha"/>
    <property type="match status" value="1"/>
</dbReference>
<accession>A0ABX2GR51</accession>
<organism evidence="1 2">
    <name type="scientific">Blautia wexlerae</name>
    <dbReference type="NCBI Taxonomy" id="418240"/>
    <lineage>
        <taxon>Bacteria</taxon>
        <taxon>Bacillati</taxon>
        <taxon>Bacillota</taxon>
        <taxon>Clostridia</taxon>
        <taxon>Lachnospirales</taxon>
        <taxon>Lachnospiraceae</taxon>
        <taxon>Blautia</taxon>
    </lineage>
</organism>
<dbReference type="RefSeq" id="WP_173744156.1">
    <property type="nucleotide sequence ID" value="NZ_JAAIPF010000036.1"/>
</dbReference>
<name>A0ABX2GR51_9FIRM</name>
<evidence type="ECO:0000313" key="2">
    <source>
        <dbReference type="Proteomes" id="UP000822152"/>
    </source>
</evidence>
<dbReference type="NCBIfam" id="TIGR02681">
    <property type="entry name" value="phage_pRha"/>
    <property type="match status" value="1"/>
</dbReference>
<dbReference type="Proteomes" id="UP000822152">
    <property type="component" value="Unassembled WGS sequence"/>
</dbReference>
<reference evidence="1 2" key="1">
    <citation type="journal article" date="2020" name="Cell Host Microbe">
        <title>Functional and Genomic Variation between Human-Derived Isolates of Lachnospiraceae Reveals Inter- and Intra-Species Diversity.</title>
        <authorList>
            <person name="Sorbara M.T."/>
            <person name="Littmann E.R."/>
            <person name="Fontana E."/>
            <person name="Moody T.U."/>
            <person name="Kohout C.E."/>
            <person name="Gjonbalaj M."/>
            <person name="Eaton V."/>
            <person name="Seok R."/>
            <person name="Leiner I.M."/>
            <person name="Pamer E.G."/>
        </authorList>
    </citation>
    <scope>NUCLEOTIDE SEQUENCE [LARGE SCALE GENOMIC DNA]</scope>
    <source>
        <strain evidence="1 2">MSK.20.11</strain>
    </source>
</reference>
<proteinExistence type="predicted"/>
<keyword evidence="2" id="KW-1185">Reference proteome</keyword>
<protein>
    <submittedName>
        <fullName evidence="1">Rha family transcriptional regulator</fullName>
    </submittedName>
</protein>
<dbReference type="InterPro" id="IPR014054">
    <property type="entry name" value="Phage_regulatory_Rha"/>
</dbReference>